<gene>
    <name evidence="3" type="ORF">HN018_14540</name>
</gene>
<feature type="chain" id="PRO_5027150861" evidence="2">
    <location>
        <begin position="24"/>
        <end position="486"/>
    </location>
</feature>
<keyword evidence="2" id="KW-0812">Transmembrane</keyword>
<dbReference type="RefSeq" id="WP_171833377.1">
    <property type="nucleotide sequence ID" value="NZ_CP053708.1"/>
</dbReference>
<dbReference type="PROSITE" id="PS51257">
    <property type="entry name" value="PROKAR_LIPOPROTEIN"/>
    <property type="match status" value="1"/>
</dbReference>
<evidence type="ECO:0000313" key="4">
    <source>
        <dbReference type="Proteomes" id="UP000500767"/>
    </source>
</evidence>
<comment type="subcellular location">
    <subcellularLocation>
        <location evidence="2">Cell membrane</location>
        <topology evidence="2">Lipid-anchor</topology>
    </subcellularLocation>
</comment>
<feature type="signal peptide" evidence="2">
    <location>
        <begin position="1"/>
        <end position="23"/>
    </location>
</feature>
<dbReference type="EMBL" id="CP053708">
    <property type="protein sequence ID" value="QKE91100.1"/>
    <property type="molecule type" value="Genomic_DNA"/>
</dbReference>
<name>A0A6M8HS06_9PROT</name>
<keyword evidence="2" id="KW-0732">Signal</keyword>
<organism evidence="3 4">
    <name type="scientific">Lichenicola cladoniae</name>
    <dbReference type="NCBI Taxonomy" id="1484109"/>
    <lineage>
        <taxon>Bacteria</taxon>
        <taxon>Pseudomonadati</taxon>
        <taxon>Pseudomonadota</taxon>
        <taxon>Alphaproteobacteria</taxon>
        <taxon>Acetobacterales</taxon>
        <taxon>Acetobacteraceae</taxon>
        <taxon>Lichenicola</taxon>
    </lineage>
</organism>
<keyword evidence="2" id="KW-1134">Transmembrane beta strand</keyword>
<evidence type="ECO:0000256" key="1">
    <source>
        <dbReference type="ARBA" id="ARBA00007613"/>
    </source>
</evidence>
<dbReference type="GO" id="GO:0005886">
    <property type="term" value="C:plasma membrane"/>
    <property type="evidence" value="ECO:0007669"/>
    <property type="project" value="UniProtKB-SubCell"/>
</dbReference>
<keyword evidence="2" id="KW-0472">Membrane</keyword>
<dbReference type="KEGG" id="lck:HN018_14540"/>
<dbReference type="GO" id="GO:0015562">
    <property type="term" value="F:efflux transmembrane transporter activity"/>
    <property type="evidence" value="ECO:0007669"/>
    <property type="project" value="InterPro"/>
</dbReference>
<proteinExistence type="inferred from homology"/>
<dbReference type="Gene3D" id="2.20.200.10">
    <property type="entry name" value="Outer membrane efflux proteins (OEP)"/>
    <property type="match status" value="1"/>
</dbReference>
<keyword evidence="2" id="KW-0564">Palmitate</keyword>
<dbReference type="NCBIfam" id="TIGR01845">
    <property type="entry name" value="outer_NodT"/>
    <property type="match status" value="1"/>
</dbReference>
<protein>
    <submittedName>
        <fullName evidence="3">Efflux transporter outer membrane subunit</fullName>
    </submittedName>
</protein>
<keyword evidence="2" id="KW-0449">Lipoprotein</keyword>
<dbReference type="Pfam" id="PF02321">
    <property type="entry name" value="OEP"/>
    <property type="match status" value="2"/>
</dbReference>
<dbReference type="Proteomes" id="UP000500767">
    <property type="component" value="Chromosome"/>
</dbReference>
<evidence type="ECO:0000313" key="3">
    <source>
        <dbReference type="EMBL" id="QKE91100.1"/>
    </source>
</evidence>
<reference evidence="3 4" key="1">
    <citation type="journal article" date="2014" name="World J. Microbiol. Biotechnol.">
        <title>Biodiversity and physiological characteristics of Antarctic and Arctic lichens-associated bacteria.</title>
        <authorList>
            <person name="Lee Y.M."/>
            <person name="Kim E.H."/>
            <person name="Lee H.K."/>
            <person name="Hong S.G."/>
        </authorList>
    </citation>
    <scope>NUCLEOTIDE SEQUENCE [LARGE SCALE GENOMIC DNA]</scope>
    <source>
        <strain evidence="3 4">PAMC 26569</strain>
    </source>
</reference>
<dbReference type="InterPro" id="IPR010131">
    <property type="entry name" value="MdtP/NodT-like"/>
</dbReference>
<comment type="similarity">
    <text evidence="1 2">Belongs to the outer membrane factor (OMF) (TC 1.B.17) family.</text>
</comment>
<dbReference type="Gene3D" id="1.20.1600.10">
    <property type="entry name" value="Outer membrane efflux proteins (OEP)"/>
    <property type="match status" value="1"/>
</dbReference>
<dbReference type="PANTHER" id="PTHR30203">
    <property type="entry name" value="OUTER MEMBRANE CATION EFFLUX PROTEIN"/>
    <property type="match status" value="1"/>
</dbReference>
<accession>A0A6M8HS06</accession>
<evidence type="ECO:0000256" key="2">
    <source>
        <dbReference type="RuleBase" id="RU362097"/>
    </source>
</evidence>
<dbReference type="SUPFAM" id="SSF56954">
    <property type="entry name" value="Outer membrane efflux proteins (OEP)"/>
    <property type="match status" value="1"/>
</dbReference>
<dbReference type="InterPro" id="IPR003423">
    <property type="entry name" value="OMP_efflux"/>
</dbReference>
<dbReference type="AlphaFoldDB" id="A0A6M8HS06"/>
<dbReference type="PANTHER" id="PTHR30203:SF25">
    <property type="entry name" value="OUTER MEMBRANE PROTEIN-RELATED"/>
    <property type="match status" value="1"/>
</dbReference>
<keyword evidence="4" id="KW-1185">Reference proteome</keyword>
<sequence>MNRIASLLRVSAPASWLLVLASAGCTVGPDFHKPTIASPTAWGGEPATTRSNTYGGAVDTGWWNSFHDPELVSLVDRLARQNLDLAAAAERVQQGRAEREVAVSQGLPHVDYEPQYMRTHQSPKGFISLVTPAPGAPLEYDLFQNTMSASWELDLFGRVRRSVEAAHANTEAAIEARHEIALMAVSDLAQSYMQLRGTQVNRAIAEHNLQLADRNLVLVRSRVANGVSTKLDLANAEAQRATIASTLPAYEASIAASINAIGLALALPPRALEPELRTASVQPTVPPRVPVGLPGDLVRRRPDVREAEARLHQATAETGVAVADFYPDVTLLGSFGPQGLRLADAFSLPARAFSIGPTIDVPLFEGGRLRGTLRLRKSQQREAAINYQKIVLQAWQDVDNALTAYAQAQRQRDETALAAGQNEIALGAAREQFQQGSTDFLNVLSAQNALLQSQSSLAQSDTQIETDLVALYRALGGGWEPIAGAS</sequence>